<dbReference type="GO" id="GO:0006313">
    <property type="term" value="P:DNA transposition"/>
    <property type="evidence" value="ECO:0007669"/>
    <property type="project" value="InterPro"/>
</dbReference>
<evidence type="ECO:0000313" key="3">
    <source>
        <dbReference type="Proteomes" id="UP000290921"/>
    </source>
</evidence>
<dbReference type="InterPro" id="IPR009057">
    <property type="entry name" value="Homeodomain-like_sf"/>
</dbReference>
<gene>
    <name evidence="2" type="ORF">DP130_03970</name>
</gene>
<feature type="coiled-coil region" evidence="1">
    <location>
        <begin position="67"/>
        <end position="94"/>
    </location>
</feature>
<dbReference type="SUPFAM" id="SSF46689">
    <property type="entry name" value="Homeodomain-like"/>
    <property type="match status" value="1"/>
</dbReference>
<proteinExistence type="predicted"/>
<dbReference type="RefSeq" id="WP_129029984.1">
    <property type="nucleotide sequence ID" value="NZ_QMAP01000002.1"/>
</dbReference>
<dbReference type="GO" id="GO:0004803">
    <property type="term" value="F:transposase activity"/>
    <property type="evidence" value="ECO:0007669"/>
    <property type="project" value="InterPro"/>
</dbReference>
<dbReference type="AlphaFoldDB" id="A0A4Q0VDU3"/>
<dbReference type="GO" id="GO:0003677">
    <property type="term" value="F:DNA binding"/>
    <property type="evidence" value="ECO:0007669"/>
    <property type="project" value="InterPro"/>
</dbReference>
<organism evidence="2 3">
    <name type="scientific">Clostridium tetani</name>
    <dbReference type="NCBI Taxonomy" id="1513"/>
    <lineage>
        <taxon>Bacteria</taxon>
        <taxon>Bacillati</taxon>
        <taxon>Bacillota</taxon>
        <taxon>Clostridia</taxon>
        <taxon>Eubacteriales</taxon>
        <taxon>Clostridiaceae</taxon>
        <taxon>Clostridium</taxon>
    </lineage>
</organism>
<reference evidence="2 3" key="1">
    <citation type="submission" date="2018-06" db="EMBL/GenBank/DDBJ databases">
        <title>Genome conservation of Clostridium tetani.</title>
        <authorList>
            <person name="Bruggemann H."/>
            <person name="Popoff M.R."/>
        </authorList>
    </citation>
    <scope>NUCLEOTIDE SEQUENCE [LARGE SCALE GENOMIC DNA]</scope>
    <source>
        <strain evidence="2 3">2017.061</strain>
    </source>
</reference>
<comment type="caution">
    <text evidence="2">The sequence shown here is derived from an EMBL/GenBank/DDBJ whole genome shotgun (WGS) entry which is preliminary data.</text>
</comment>
<dbReference type="Proteomes" id="UP000290921">
    <property type="component" value="Unassembled WGS sequence"/>
</dbReference>
<keyword evidence="1" id="KW-0175">Coiled coil</keyword>
<accession>A0A4Q0VDU3</accession>
<dbReference type="EMBL" id="QMAP01000002">
    <property type="protein sequence ID" value="RXI50146.1"/>
    <property type="molecule type" value="Genomic_DNA"/>
</dbReference>
<protein>
    <submittedName>
        <fullName evidence="2">Transposase</fullName>
    </submittedName>
</protein>
<evidence type="ECO:0000256" key="1">
    <source>
        <dbReference type="SAM" id="Coils"/>
    </source>
</evidence>
<sequence length="101" mass="12118">MSKVKFKRTFTEEDRVSYVKEVLECGSNILVAKKYDINQVQLSTWVNNYRRYSQTLTPKEPKDVETIPNYKKEYKKVVEQLKEKELEIAILRDLFKKKSRP</sequence>
<name>A0A4Q0VDU3_CLOTA</name>
<evidence type="ECO:0000313" key="2">
    <source>
        <dbReference type="EMBL" id="RXI50146.1"/>
    </source>
</evidence>
<dbReference type="Pfam" id="PF01527">
    <property type="entry name" value="HTH_Tnp_1"/>
    <property type="match status" value="1"/>
</dbReference>
<dbReference type="InterPro" id="IPR002514">
    <property type="entry name" value="Transposase_8"/>
</dbReference>